<dbReference type="Gene3D" id="1.10.150.690">
    <property type="entry name" value="DUF2063"/>
    <property type="match status" value="1"/>
</dbReference>
<dbReference type="Pfam" id="PF09836">
    <property type="entry name" value="DUF2063"/>
    <property type="match status" value="1"/>
</dbReference>
<dbReference type="EMBL" id="UGPB01000001">
    <property type="protein sequence ID" value="STY28866.1"/>
    <property type="molecule type" value="Genomic_DNA"/>
</dbReference>
<evidence type="ECO:0000259" key="1">
    <source>
        <dbReference type="Pfam" id="PF09836"/>
    </source>
</evidence>
<evidence type="ECO:0000313" key="2">
    <source>
        <dbReference type="EMBL" id="STY28866.1"/>
    </source>
</evidence>
<organism evidence="2 3">
    <name type="scientific">Legionella wadsworthii</name>
    <dbReference type="NCBI Taxonomy" id="28088"/>
    <lineage>
        <taxon>Bacteria</taxon>
        <taxon>Pseudomonadati</taxon>
        <taxon>Pseudomonadota</taxon>
        <taxon>Gammaproteobacteria</taxon>
        <taxon>Legionellales</taxon>
        <taxon>Legionellaceae</taxon>
        <taxon>Legionella</taxon>
    </lineage>
</organism>
<reference evidence="2 3" key="1">
    <citation type="submission" date="2018-06" db="EMBL/GenBank/DDBJ databases">
        <authorList>
            <consortium name="Pathogen Informatics"/>
            <person name="Doyle S."/>
        </authorList>
    </citation>
    <scope>NUCLEOTIDE SEQUENCE [LARGE SCALE GENOMIC DNA]</scope>
    <source>
        <strain evidence="2 3">NCTC11532</strain>
    </source>
</reference>
<protein>
    <submittedName>
        <fullName evidence="2">Uncharacterized protein conserved in bacteria</fullName>
    </submittedName>
</protein>
<dbReference type="AlphaFoldDB" id="A0A378LPK1"/>
<evidence type="ECO:0000313" key="3">
    <source>
        <dbReference type="Proteomes" id="UP000255297"/>
    </source>
</evidence>
<sequence length="265" mass="31404">MKPKKRSNMSIIEQIQFNFAKAVFDRSQTQMMQYIRPSHCSAEFRFNIYRNNIIKNLSHALETTFPAIWKLIGRECAHHIASLFCQQEINLPQTNNLDEWGEKFPGFLQKNSSLKGLVYLKDIAEYEWLKYKSYRAPNFKLLNPLELKKKLERFGELRLYLNPSLNLLSSLYSLKEVVGFLENPLEGKTIDLQNIPSYAVIYRQNSQVETQWISQDLFHFITLIKNRIPLIKSYEMILENNPQFDLIMGLEFMIKNHLLWKCQRT</sequence>
<dbReference type="STRING" id="1122170.GCA_000701265_01975"/>
<dbReference type="InterPro" id="IPR018640">
    <property type="entry name" value="DUF2063"/>
</dbReference>
<dbReference type="InterPro" id="IPR044922">
    <property type="entry name" value="DUF2063_N_sf"/>
</dbReference>
<name>A0A378LPK1_9GAMM</name>
<feature type="domain" description="Putative DNA-binding" evidence="1">
    <location>
        <begin position="27"/>
        <end position="108"/>
    </location>
</feature>
<proteinExistence type="predicted"/>
<accession>A0A378LPK1</accession>
<keyword evidence="3" id="KW-1185">Reference proteome</keyword>
<gene>
    <name evidence="2" type="ORF">NCTC11532_01043</name>
</gene>
<dbReference type="Proteomes" id="UP000255297">
    <property type="component" value="Unassembled WGS sequence"/>
</dbReference>